<feature type="transmembrane region" description="Helical" evidence="31">
    <location>
        <begin position="258"/>
        <end position="282"/>
    </location>
</feature>
<evidence type="ECO:0000256" key="29">
    <source>
        <dbReference type="RuleBase" id="RU003456"/>
    </source>
</evidence>
<dbReference type="EC" id="7.1.1.2" evidence="7"/>
<feature type="transmembrane region" description="Helical" evidence="31">
    <location>
        <begin position="231"/>
        <end position="252"/>
    </location>
</feature>
<organism evidence="34 35">
    <name type="scientific">Mikania micrantha</name>
    <name type="common">bitter vine</name>
    <dbReference type="NCBI Taxonomy" id="192012"/>
    <lineage>
        <taxon>Eukaryota</taxon>
        <taxon>Viridiplantae</taxon>
        <taxon>Streptophyta</taxon>
        <taxon>Embryophyta</taxon>
        <taxon>Tracheophyta</taxon>
        <taxon>Spermatophyta</taxon>
        <taxon>Magnoliopsida</taxon>
        <taxon>eudicotyledons</taxon>
        <taxon>Gunneridae</taxon>
        <taxon>Pentapetalae</taxon>
        <taxon>asterids</taxon>
        <taxon>campanulids</taxon>
        <taxon>Asterales</taxon>
        <taxon>Asteraceae</taxon>
        <taxon>Asteroideae</taxon>
        <taxon>Heliantheae alliance</taxon>
        <taxon>Eupatorieae</taxon>
        <taxon>Mikania</taxon>
    </lineage>
</organism>
<evidence type="ECO:0000256" key="6">
    <source>
        <dbReference type="ARBA" id="ARBA00009025"/>
    </source>
</evidence>
<dbReference type="InterPro" id="IPR010227">
    <property type="entry name" value="NADH_Q_OxRdtase_chainM/4"/>
</dbReference>
<feature type="transmembrane region" description="Helical" evidence="31">
    <location>
        <begin position="321"/>
        <end position="343"/>
    </location>
</feature>
<evidence type="ECO:0000256" key="13">
    <source>
        <dbReference type="ARBA" id="ARBA00022692"/>
    </source>
</evidence>
<evidence type="ECO:0000256" key="24">
    <source>
        <dbReference type="ARBA" id="ARBA00031025"/>
    </source>
</evidence>
<feature type="region of interest" description="Disordered" evidence="30">
    <location>
        <begin position="655"/>
        <end position="674"/>
    </location>
</feature>
<evidence type="ECO:0000256" key="22">
    <source>
        <dbReference type="ARBA" id="ARBA00023136"/>
    </source>
</evidence>
<evidence type="ECO:0000256" key="7">
    <source>
        <dbReference type="ARBA" id="ARBA00012944"/>
    </source>
</evidence>
<keyword evidence="20" id="KW-0830">Ubiquinone</keyword>
<evidence type="ECO:0000313" key="35">
    <source>
        <dbReference type="Proteomes" id="UP000326396"/>
    </source>
</evidence>
<dbReference type="PANTHER" id="PTHR43507:SF1">
    <property type="entry name" value="NADH-UBIQUINONE OXIDOREDUCTASE CHAIN 4"/>
    <property type="match status" value="1"/>
</dbReference>
<evidence type="ECO:0000256" key="28">
    <source>
        <dbReference type="ARBA" id="ARBA00082663"/>
    </source>
</evidence>
<feature type="transmembrane region" description="Helical" evidence="31">
    <location>
        <begin position="201"/>
        <end position="224"/>
    </location>
</feature>
<accession>A0A5N6L9M8</accession>
<evidence type="ECO:0000256" key="1">
    <source>
        <dbReference type="ARBA" id="ARBA00003257"/>
    </source>
</evidence>
<dbReference type="InterPro" id="IPR001268">
    <property type="entry name" value="NADH_UbQ_OxRdtase_30kDa_su"/>
</dbReference>
<evidence type="ECO:0000256" key="2">
    <source>
        <dbReference type="ARBA" id="ARBA00004141"/>
    </source>
</evidence>
<dbReference type="SUPFAM" id="SSF143243">
    <property type="entry name" value="Nqo5-like"/>
    <property type="match status" value="1"/>
</dbReference>
<evidence type="ECO:0000256" key="26">
    <source>
        <dbReference type="ARBA" id="ARBA00048026"/>
    </source>
</evidence>
<feature type="compositionally biased region" description="Basic and acidic residues" evidence="30">
    <location>
        <begin position="32"/>
        <end position="56"/>
    </location>
</feature>
<evidence type="ECO:0000256" key="5">
    <source>
        <dbReference type="ARBA" id="ARBA00007569"/>
    </source>
</evidence>
<feature type="region of interest" description="Disordered" evidence="30">
    <location>
        <begin position="748"/>
        <end position="768"/>
    </location>
</feature>
<feature type="region of interest" description="Disordered" evidence="30">
    <location>
        <begin position="1165"/>
        <end position="1201"/>
    </location>
</feature>
<feature type="transmembrane region" description="Helical" evidence="31">
    <location>
        <begin position="511"/>
        <end position="537"/>
    </location>
</feature>
<evidence type="ECO:0000256" key="9">
    <source>
        <dbReference type="ARBA" id="ARBA00022448"/>
    </source>
</evidence>
<keyword evidence="10" id="KW-0691">RNA editing</keyword>
<keyword evidence="15 29" id="KW-1278">Translocase</keyword>
<evidence type="ECO:0000256" key="30">
    <source>
        <dbReference type="SAM" id="MobiDB-lite"/>
    </source>
</evidence>
<dbReference type="InterPro" id="IPR001750">
    <property type="entry name" value="ND/Mrp_TM"/>
</dbReference>
<keyword evidence="19 29" id="KW-0520">NAD</keyword>
<dbReference type="GO" id="GO:0009535">
    <property type="term" value="C:chloroplast thylakoid membrane"/>
    <property type="evidence" value="ECO:0007669"/>
    <property type="project" value="UniProtKB-SubCell"/>
</dbReference>
<evidence type="ECO:0000256" key="31">
    <source>
        <dbReference type="SAM" id="Phobius"/>
    </source>
</evidence>
<dbReference type="InterPro" id="IPR020396">
    <property type="entry name" value="NADH_UbQ_OxRdtase_CS"/>
</dbReference>
<evidence type="ECO:0000256" key="20">
    <source>
        <dbReference type="ARBA" id="ARBA00023075"/>
    </source>
</evidence>
<evidence type="ECO:0000256" key="18">
    <source>
        <dbReference type="ARBA" id="ARBA00023002"/>
    </source>
</evidence>
<feature type="transmembrane region" description="Helical" evidence="31">
    <location>
        <begin position="355"/>
        <end position="378"/>
    </location>
</feature>
<evidence type="ECO:0000256" key="4">
    <source>
        <dbReference type="ARBA" id="ARBA00004443"/>
    </source>
</evidence>
<evidence type="ECO:0000256" key="12">
    <source>
        <dbReference type="ARBA" id="ARBA00022660"/>
    </source>
</evidence>
<keyword evidence="13 31" id="KW-0812">Transmembrane</keyword>
<evidence type="ECO:0000256" key="3">
    <source>
        <dbReference type="ARBA" id="ARBA00004334"/>
    </source>
</evidence>
<dbReference type="GO" id="GO:0005743">
    <property type="term" value="C:mitochondrial inner membrane"/>
    <property type="evidence" value="ECO:0007669"/>
    <property type="project" value="UniProtKB-SubCell"/>
</dbReference>
<comment type="catalytic activity">
    <reaction evidence="26">
        <text>a plastoquinone + NADH + (n+1) H(+)(in) = a plastoquinol + NAD(+) + n H(+)(out)</text>
        <dbReference type="Rhea" id="RHEA:42608"/>
        <dbReference type="Rhea" id="RHEA-COMP:9561"/>
        <dbReference type="Rhea" id="RHEA-COMP:9562"/>
        <dbReference type="ChEBI" id="CHEBI:15378"/>
        <dbReference type="ChEBI" id="CHEBI:17757"/>
        <dbReference type="ChEBI" id="CHEBI:57540"/>
        <dbReference type="ChEBI" id="CHEBI:57945"/>
        <dbReference type="ChEBI" id="CHEBI:62192"/>
    </reaction>
</comment>
<keyword evidence="17 31" id="KW-1133">Transmembrane helix</keyword>
<name>A0A5N6L9M8_9ASTR</name>
<comment type="similarity">
    <text evidence="6">Belongs to the complex I subunit 4 family.</text>
</comment>
<feature type="transmembrane region" description="Helical" evidence="31">
    <location>
        <begin position="398"/>
        <end position="420"/>
    </location>
</feature>
<dbReference type="GO" id="GO:0015990">
    <property type="term" value="P:electron transport coupled proton transport"/>
    <property type="evidence" value="ECO:0007669"/>
    <property type="project" value="TreeGrafter"/>
</dbReference>
<evidence type="ECO:0000256" key="19">
    <source>
        <dbReference type="ARBA" id="ARBA00023027"/>
    </source>
</evidence>
<feature type="compositionally biased region" description="Polar residues" evidence="30">
    <location>
        <begin position="1165"/>
        <end position="1178"/>
    </location>
</feature>
<dbReference type="GO" id="GO:0003954">
    <property type="term" value="F:NADH dehydrogenase activity"/>
    <property type="evidence" value="ECO:0007669"/>
    <property type="project" value="TreeGrafter"/>
</dbReference>
<evidence type="ECO:0000256" key="8">
    <source>
        <dbReference type="ARBA" id="ARBA00021006"/>
    </source>
</evidence>
<dbReference type="OrthoDB" id="564260at2759"/>
<keyword evidence="14" id="KW-0999">Mitochondrion inner membrane</keyword>
<dbReference type="NCBIfam" id="TIGR01972">
    <property type="entry name" value="NDH_I_M"/>
    <property type="match status" value="1"/>
</dbReference>
<evidence type="ECO:0000256" key="11">
    <source>
        <dbReference type="ARBA" id="ARBA00022640"/>
    </source>
</evidence>
<keyword evidence="22 31" id="KW-0472">Membrane</keyword>
<evidence type="ECO:0000256" key="16">
    <source>
        <dbReference type="ARBA" id="ARBA00022982"/>
    </source>
</evidence>
<proteinExistence type="inferred from homology"/>
<evidence type="ECO:0000256" key="27">
    <source>
        <dbReference type="ARBA" id="ARBA00049551"/>
    </source>
</evidence>
<keyword evidence="35" id="KW-1185">Reference proteome</keyword>
<evidence type="ECO:0000256" key="10">
    <source>
        <dbReference type="ARBA" id="ARBA00022495"/>
    </source>
</evidence>
<comment type="subcellular location">
    <subcellularLocation>
        <location evidence="2">Membrane</location>
        <topology evidence="2">Multi-pass membrane protein</topology>
    </subcellularLocation>
    <subcellularLocation>
        <location evidence="4">Mitochondrion inner membrane</location>
        <topology evidence="4">Peripheral membrane protein</topology>
        <orientation evidence="4">Matrix side</orientation>
    </subcellularLocation>
    <subcellularLocation>
        <location evidence="3">Plastid</location>
        <location evidence="3">Chloroplast thylakoid membrane</location>
    </subcellularLocation>
</comment>
<dbReference type="PROSITE" id="PS00542">
    <property type="entry name" value="COMPLEX1_30K"/>
    <property type="match status" value="1"/>
</dbReference>
<feature type="compositionally biased region" description="Basic residues" evidence="30">
    <location>
        <begin position="655"/>
        <end position="671"/>
    </location>
</feature>
<dbReference type="FunFam" id="3.30.460.80:FF:000005">
    <property type="entry name" value="NADH dehydrogenase subunit 9"/>
    <property type="match status" value="1"/>
</dbReference>
<reference evidence="34 35" key="1">
    <citation type="submission" date="2019-05" db="EMBL/GenBank/DDBJ databases">
        <title>Mikania micrantha, genome provides insights into the molecular mechanism of rapid growth.</title>
        <authorList>
            <person name="Liu B."/>
        </authorList>
    </citation>
    <scope>NUCLEOTIDE SEQUENCE [LARGE SCALE GENOMIC DNA]</scope>
    <source>
        <strain evidence="34">NLD-2019</strain>
        <tissue evidence="34">Leaf</tissue>
    </source>
</reference>
<dbReference type="GO" id="GO:0042773">
    <property type="term" value="P:ATP synthesis coupled electron transport"/>
    <property type="evidence" value="ECO:0007669"/>
    <property type="project" value="InterPro"/>
</dbReference>
<gene>
    <name evidence="34" type="ORF">E3N88_46077</name>
</gene>
<evidence type="ECO:0000256" key="21">
    <source>
        <dbReference type="ARBA" id="ARBA00023128"/>
    </source>
</evidence>
<dbReference type="GO" id="GO:0008137">
    <property type="term" value="F:NADH dehydrogenase (ubiquinone) activity"/>
    <property type="evidence" value="ECO:0007669"/>
    <property type="project" value="UniProtKB-EC"/>
</dbReference>
<dbReference type="PRINTS" id="PR01437">
    <property type="entry name" value="NUOXDRDTASE4"/>
</dbReference>
<keyword evidence="16" id="KW-0249">Electron transport</keyword>
<dbReference type="Proteomes" id="UP000326396">
    <property type="component" value="Unassembled WGS sequence"/>
</dbReference>
<sequence length="1384" mass="155522">MDSSSSKFGGCGHTCANSGNGYKGERKRKLYPTRDGRKLDKLLKQTGEEDRPVQYHSEERLLAAGGDISLALQKRKEKKEKKRKEMRAGWSSAEGRRRKLGTEPYDAEVSRTVPREGSGYLLELRPITTGKFRFGATPYSTIIIGVWGSRQRKIKAAYQLFLYTLLGSVFMLLAILLILFQTGTTDLQILLTTEFSERRQIFLWIAFFASFAVKVPMVPVHIWLPEAHVEAPTAGSVILAGILLKLGTYGFLRFSIPMFPEATLCFTPFIYTLSAIAIIYTSLTTLRQIDLKKIIAYSSVAHMNLVTIGMFSLNIQGIGGSILLMLSHGLVSSALFLCVGVLYDRHKTRLVRYYGGLVSAMPNFSTIFFFFTLANMSLPGTSSFIGEFLILVGAFQRNSLVATLAALGMILGAAYSLWLYNRVVSGNLKPDFLHKFSDLNGREVFIFIPFLVGVVWMGVYPKVFPDCMHTSLELHSIDRDTLSWASLSCWLMRLVCLRLRLPSDRSHLGPVAVTIALFRLAFAPVPMAHSGCSILLLRLAARRLYCSPTTPFSRFRLLPFRSPLLRESLLLSFPLATKMFQFARLSLACPWIQQQFERLTYSGISGSMLIFNSPKHFVAYYALPRLWVPRYPPGRPKELYSSALRDRYKEAKFPRKRSVRKKNRESRRKGGLKGTCKHEGGYSGGISFFISVLSKVAGFIGVKALSFLLAKMGCSSTLAFVIGCAFRALVTAEASPSLAHWMLPGPSHQPHVAEEDDPRDHPVAHRSAPPEGLEVIKPLMEDEQRYGELEDRLNRHFFGNSEKINGIAYDDLLEKQLLIEKKIEKELLHDEYSRDRIYANRYDIRECIFYKEGVPLKEKTLDLYLKEIQRNPSQSIPTSKKFDYPPLVSNVGWLGLLSVARLGGQRALGCGGAIIAQFPNLMRHRVRTAGNRSMGQLNAPRGAAEELRDLLEHRIEPGWIRAGRGAPIPNHFRKGSLMLEGASPLSDRSASSRKSEEVITDEPHAGKLALVYLEGDRSTSFPIALGLCLDLLCAKSKGLVPMEIPLGLIPRLMTKGESAWRKVKIGGSREKFPSGVFRRSEGIQCPTTDSSRNCVIGAEPGMAVSGHPPSPEGISYEYEMLFTYKSDSAIRQLHSSARHSSSNTSEVDNLMSCVKIVRTLPTGSLGHSSTKEFSTSLRKVSETEDQSKGTRRPEEGERRIEGDVWETLPKKWVKKMERSEHGNSSDTNTDCPFQLLCFLQLHTYTRVQVSIDICGVDHPSRKRRFEVVYNLLSTRYNSRIRVQTSADEVTRISPVVSPFPSAGRWEREVWDMFGVSSINHPDLRRISTDYGFEGHPLRKDLPLSGYVEVRYDDPEKRVVSEPIEMTQEFRYFDSASPWEQRSDG</sequence>
<comment type="similarity">
    <text evidence="5 29">Belongs to the complex I 30 kDa subunit family.</text>
</comment>
<feature type="transmembrane region" description="Helical" evidence="31">
    <location>
        <begin position="441"/>
        <end position="461"/>
    </location>
</feature>
<keyword evidence="11" id="KW-0934">Plastid</keyword>
<evidence type="ECO:0000256" key="23">
    <source>
        <dbReference type="ARBA" id="ARBA00029493"/>
    </source>
</evidence>
<keyword evidence="9 29" id="KW-0813">Transport</keyword>
<evidence type="ECO:0000259" key="33">
    <source>
        <dbReference type="Pfam" id="PF00361"/>
    </source>
</evidence>
<evidence type="ECO:0000256" key="25">
    <source>
        <dbReference type="ARBA" id="ARBA00047726"/>
    </source>
</evidence>
<keyword evidence="18" id="KW-0560">Oxidoreductase</keyword>
<protein>
    <recommendedName>
        <fullName evidence="23">NADH dehydrogenase [ubiquinone] iron-sulfur protein 3</fullName>
        <ecNumber evidence="7">7.1.1.2</ecNumber>
    </recommendedName>
    <alternativeName>
        <fullName evidence="24">NADH dehydrogenase subunit 4</fullName>
    </alternativeName>
    <alternativeName>
        <fullName evidence="28">NADH dehydrogenase subunit 9</fullName>
    </alternativeName>
    <alternativeName>
        <fullName evidence="8">NADH-ubiquinone oxidoreductase chain 4</fullName>
    </alternativeName>
</protein>
<comment type="catalytic activity">
    <reaction evidence="27">
        <text>a ubiquinone + NADH + 5 H(+)(in) = a ubiquinol + NAD(+) + 4 H(+)(out)</text>
        <dbReference type="Rhea" id="RHEA:29091"/>
        <dbReference type="Rhea" id="RHEA-COMP:9565"/>
        <dbReference type="Rhea" id="RHEA-COMP:9566"/>
        <dbReference type="ChEBI" id="CHEBI:15378"/>
        <dbReference type="ChEBI" id="CHEBI:16389"/>
        <dbReference type="ChEBI" id="CHEBI:17976"/>
        <dbReference type="ChEBI" id="CHEBI:57540"/>
        <dbReference type="ChEBI" id="CHEBI:57945"/>
        <dbReference type="EC" id="7.1.1.2"/>
    </reaction>
</comment>
<dbReference type="InterPro" id="IPR037232">
    <property type="entry name" value="NADH_quin_OxRdtase_su_C/D-like"/>
</dbReference>
<dbReference type="PANTHER" id="PTHR43507">
    <property type="entry name" value="NADH-UBIQUINONE OXIDOREDUCTASE CHAIN 4"/>
    <property type="match status" value="1"/>
</dbReference>
<keyword evidence="12" id="KW-0679">Respiratory chain</keyword>
<evidence type="ECO:0000256" key="17">
    <source>
        <dbReference type="ARBA" id="ARBA00022989"/>
    </source>
</evidence>
<feature type="transmembrane region" description="Helical" evidence="31">
    <location>
        <begin position="160"/>
        <end position="181"/>
    </location>
</feature>
<dbReference type="GO" id="GO:0048039">
    <property type="term" value="F:ubiquinone binding"/>
    <property type="evidence" value="ECO:0007669"/>
    <property type="project" value="TreeGrafter"/>
</dbReference>
<evidence type="ECO:0000313" key="34">
    <source>
        <dbReference type="EMBL" id="KAC9261797.1"/>
    </source>
</evidence>
<comment type="catalytic activity">
    <reaction evidence="25">
        <text>a plastoquinone + NADPH + (n+1) H(+)(in) = a plastoquinol + NADP(+) + n H(+)(out)</text>
        <dbReference type="Rhea" id="RHEA:42612"/>
        <dbReference type="Rhea" id="RHEA-COMP:9561"/>
        <dbReference type="Rhea" id="RHEA-COMP:9562"/>
        <dbReference type="ChEBI" id="CHEBI:15378"/>
        <dbReference type="ChEBI" id="CHEBI:17757"/>
        <dbReference type="ChEBI" id="CHEBI:57783"/>
        <dbReference type="ChEBI" id="CHEBI:58349"/>
        <dbReference type="ChEBI" id="CHEBI:62192"/>
    </reaction>
</comment>
<dbReference type="InterPro" id="IPR003918">
    <property type="entry name" value="NADH_UbQ_OxRdtase"/>
</dbReference>
<comment type="function">
    <text evidence="1">Core subunit of the mitochondrial membrane respiratory chain NADH dehydrogenase (Complex I) that is believed to belong to the minimal assembly required for catalysis. Complex I functions in the transfer of electrons from NADH to the respiratory chain. The immediate electron acceptor for the enzyme is believed to be ubiquinone.</text>
</comment>
<dbReference type="Pfam" id="PF00329">
    <property type="entry name" value="Complex1_30kDa"/>
    <property type="match status" value="1"/>
</dbReference>
<comment type="caution">
    <text evidence="34">The sequence shown here is derived from an EMBL/GenBank/DDBJ whole genome shotgun (WGS) entry which is preliminary data.</text>
</comment>
<evidence type="ECO:0000259" key="32">
    <source>
        <dbReference type="Pfam" id="PF00329"/>
    </source>
</evidence>
<feature type="compositionally biased region" description="Basic and acidic residues" evidence="30">
    <location>
        <begin position="1179"/>
        <end position="1201"/>
    </location>
</feature>
<feature type="domain" description="NADH:ubiquinone oxidoreductase 30kDa subunit" evidence="32">
    <location>
        <begin position="1235"/>
        <end position="1346"/>
    </location>
</feature>
<keyword evidence="21" id="KW-0496">Mitochondrion</keyword>
<feature type="region of interest" description="Disordered" evidence="30">
    <location>
        <begin position="1"/>
        <end position="56"/>
    </location>
</feature>
<dbReference type="EMBL" id="SZYD01002678">
    <property type="protein sequence ID" value="KAC9261797.1"/>
    <property type="molecule type" value="Genomic_DNA"/>
</dbReference>
<evidence type="ECO:0000256" key="14">
    <source>
        <dbReference type="ARBA" id="ARBA00022792"/>
    </source>
</evidence>
<dbReference type="Pfam" id="PF00361">
    <property type="entry name" value="Proton_antipo_M"/>
    <property type="match status" value="1"/>
</dbReference>
<dbReference type="Gene3D" id="3.30.460.80">
    <property type="entry name" value="NADH:ubiquinone oxidoreductase, 30kDa subunit"/>
    <property type="match status" value="1"/>
</dbReference>
<evidence type="ECO:0000256" key="15">
    <source>
        <dbReference type="ARBA" id="ARBA00022967"/>
    </source>
</evidence>
<feature type="domain" description="NADH:quinone oxidoreductase/Mrp antiporter transmembrane" evidence="33">
    <location>
        <begin position="140"/>
        <end position="406"/>
    </location>
</feature>